<dbReference type="InterPro" id="IPR000182">
    <property type="entry name" value="GNAT_dom"/>
</dbReference>
<evidence type="ECO:0000313" key="2">
    <source>
        <dbReference type="EMBL" id="QHU18530.1"/>
    </source>
</evidence>
<dbReference type="GO" id="GO:0016747">
    <property type="term" value="F:acyltransferase activity, transferring groups other than amino-acyl groups"/>
    <property type="evidence" value="ECO:0007669"/>
    <property type="project" value="InterPro"/>
</dbReference>
<feature type="domain" description="N-acetyltransferase" evidence="1">
    <location>
        <begin position="23"/>
        <end position="168"/>
    </location>
</feature>
<protein>
    <recommendedName>
        <fullName evidence="1">N-acetyltransferase domain-containing protein</fullName>
    </recommendedName>
</protein>
<sequence length="201" mass="23024">MVTCYYICADSVYSDKRCSPAFEEIGCIKGDRSELKSYVEAKKDFCRDQKAISYLSFRYSIDKNTVLYVKDDRNDRNEDIVGCCSINIVDKRIFIHGICVPDGEMKGIGTLLLTKIKELALLLKVERIILSADPSVQGFYEKSGFTKNTTTSRNTGMTYIVKGGKKIKGKKSNRTHMKTNSYKREYICKKNKTRRTKKNDK</sequence>
<dbReference type="AlphaFoldDB" id="A0A6C0KPA3"/>
<accession>A0A6C0KPA3</accession>
<dbReference type="InterPro" id="IPR016181">
    <property type="entry name" value="Acyl_CoA_acyltransferase"/>
</dbReference>
<reference evidence="2" key="1">
    <citation type="journal article" date="2020" name="Nature">
        <title>Giant virus diversity and host interactions through global metagenomics.</title>
        <authorList>
            <person name="Schulz F."/>
            <person name="Roux S."/>
            <person name="Paez-Espino D."/>
            <person name="Jungbluth S."/>
            <person name="Walsh D.A."/>
            <person name="Denef V.J."/>
            <person name="McMahon K.D."/>
            <person name="Konstantinidis K.T."/>
            <person name="Eloe-Fadrosh E.A."/>
            <person name="Kyrpides N.C."/>
            <person name="Woyke T."/>
        </authorList>
    </citation>
    <scope>NUCLEOTIDE SEQUENCE</scope>
    <source>
        <strain evidence="2">GVMAG-S-3300013006-158</strain>
    </source>
</reference>
<dbReference type="Pfam" id="PF00583">
    <property type="entry name" value="Acetyltransf_1"/>
    <property type="match status" value="1"/>
</dbReference>
<dbReference type="PROSITE" id="PS51186">
    <property type="entry name" value="GNAT"/>
    <property type="match status" value="1"/>
</dbReference>
<dbReference type="Gene3D" id="3.40.630.30">
    <property type="match status" value="1"/>
</dbReference>
<organism evidence="2">
    <name type="scientific">viral metagenome</name>
    <dbReference type="NCBI Taxonomy" id="1070528"/>
    <lineage>
        <taxon>unclassified sequences</taxon>
        <taxon>metagenomes</taxon>
        <taxon>organismal metagenomes</taxon>
    </lineage>
</organism>
<evidence type="ECO:0000259" key="1">
    <source>
        <dbReference type="PROSITE" id="PS51186"/>
    </source>
</evidence>
<name>A0A6C0KPA3_9ZZZZ</name>
<proteinExistence type="predicted"/>
<dbReference type="EMBL" id="MN740936">
    <property type="protein sequence ID" value="QHU18530.1"/>
    <property type="molecule type" value="Genomic_DNA"/>
</dbReference>
<dbReference type="SUPFAM" id="SSF55729">
    <property type="entry name" value="Acyl-CoA N-acyltransferases (Nat)"/>
    <property type="match status" value="1"/>
</dbReference>